<proteinExistence type="predicted"/>
<evidence type="ECO:0000313" key="3">
    <source>
        <dbReference type="Proteomes" id="UP000323221"/>
    </source>
</evidence>
<dbReference type="AlphaFoldDB" id="A0A5M8QMZ1"/>
<evidence type="ECO:0000313" key="2">
    <source>
        <dbReference type="EMBL" id="KAA6435953.1"/>
    </source>
</evidence>
<reference evidence="2 3" key="1">
    <citation type="submission" date="2019-08" db="EMBL/GenBank/DDBJ databases">
        <title>Agrococcus lahaulensis sp. nov., isolated from a cold desert of the Indian Himalayas.</title>
        <authorList>
            <person name="Qu J.H."/>
        </authorList>
    </citation>
    <scope>NUCLEOTIDE SEQUENCE [LARGE SCALE GENOMIC DNA]</scope>
    <source>
        <strain evidence="2 3">NS18</strain>
    </source>
</reference>
<dbReference type="Proteomes" id="UP000323221">
    <property type="component" value="Unassembled WGS sequence"/>
</dbReference>
<gene>
    <name evidence="2" type="ORF">FQ330_00520</name>
</gene>
<dbReference type="Pfam" id="PF22553">
    <property type="entry name" value="TY-Chap2"/>
    <property type="match status" value="1"/>
</dbReference>
<evidence type="ECO:0000259" key="1">
    <source>
        <dbReference type="Pfam" id="PF22553"/>
    </source>
</evidence>
<feature type="domain" description="T3SS peptide-binding chaperone" evidence="1">
    <location>
        <begin position="10"/>
        <end position="232"/>
    </location>
</feature>
<accession>A0A5M8QMZ1</accession>
<comment type="caution">
    <text evidence="2">The sequence shown here is derived from an EMBL/GenBank/DDBJ whole genome shotgun (WGS) entry which is preliminary data.</text>
</comment>
<keyword evidence="3" id="KW-1185">Reference proteome</keyword>
<name>A0A5M8QMZ1_9MICO</name>
<dbReference type="OrthoDB" id="5140850at2"/>
<protein>
    <recommendedName>
        <fullName evidence="1">T3SS peptide-binding chaperone domain-containing protein</fullName>
    </recommendedName>
</protein>
<dbReference type="EMBL" id="VOIR01000011">
    <property type="protein sequence ID" value="KAA6435953.1"/>
    <property type="molecule type" value="Genomic_DNA"/>
</dbReference>
<dbReference type="RefSeq" id="WP_146354325.1">
    <property type="nucleotide sequence ID" value="NZ_VOIR01000011.1"/>
</dbReference>
<dbReference type="InterPro" id="IPR054445">
    <property type="entry name" value="T3SS_chaperone_dom"/>
</dbReference>
<organism evidence="2 3">
    <name type="scientific">Agrococcus sediminis</name>
    <dbReference type="NCBI Taxonomy" id="2599924"/>
    <lineage>
        <taxon>Bacteria</taxon>
        <taxon>Bacillati</taxon>
        <taxon>Actinomycetota</taxon>
        <taxon>Actinomycetes</taxon>
        <taxon>Micrococcales</taxon>
        <taxon>Microbacteriaceae</taxon>
        <taxon>Agrococcus</taxon>
    </lineage>
</organism>
<sequence>MSADRFKLQQSWWLASELGRRHPNVWVERFMHTTGPVLVAVEAGDDAQARVFFDLQAGVRAYRGESESHWSWETVLQCPGAHDMLKRIEASSGLGVPRRAPATSARSIVYRLVARLLAMHLDASRPWVPVPLDVQAMVHGLVEPEDDPLLLGFETVHRDVHDHRADATKRFGDPRSVQVRPWLWAMTRDVEATFVLDTDGFMHARQLGARPLLPMYDEVGRDIDRLAVRVLELAGATRG</sequence>